<sequence>MIPRKEPDVRAVLIMTALCAIWGVQQAAIKSVADDMTPILQIAVRSGMAVLLIVALLLWQRQLHKLREVPLPAALGIGGLFAMEFLFAGEGLHFTSAAHISIFLYTAPIFIALGMHWKLPEERMSPLQWSGIGLAFLGVAVSFLGKASPTTAQDFPLGWVGDLLGILGGVTWAAATMLIRFSPLAYAPATVTLFWQLVGACGLLSLATIILGQTDVHYTPALVADLSFQVIVISFASYLAWFGLLRIYLASRLGVLAFLTPLFGITSGVVFLHEPLDPAFILGAVMIMGGIMMVNGQTLLKRRFRTA</sequence>
<gene>
    <name evidence="8" type="ORF">GOB81_08600</name>
</gene>
<name>A0ABX0JZC7_9PROT</name>
<dbReference type="Pfam" id="PF00892">
    <property type="entry name" value="EamA"/>
    <property type="match status" value="2"/>
</dbReference>
<feature type="transmembrane region" description="Helical" evidence="6">
    <location>
        <begin position="127"/>
        <end position="145"/>
    </location>
</feature>
<proteinExistence type="inferred from homology"/>
<dbReference type="PANTHER" id="PTHR32322:SF2">
    <property type="entry name" value="EAMA DOMAIN-CONTAINING PROTEIN"/>
    <property type="match status" value="1"/>
</dbReference>
<dbReference type="InterPro" id="IPR000620">
    <property type="entry name" value="EamA_dom"/>
</dbReference>
<reference evidence="8 9" key="1">
    <citation type="journal article" date="2020" name="Int. J. Syst. Evol. Microbiol.">
        <title>Novel acetic acid bacteria from cider fermentations: Acetobacter conturbans sp. nov. and Acetobacter fallax sp. nov.</title>
        <authorList>
            <person name="Sombolestani A.S."/>
            <person name="Cleenwerck I."/>
            <person name="Cnockaert M."/>
            <person name="Borremans W."/>
            <person name="Wieme A.D."/>
            <person name="De Vuyst L."/>
            <person name="Vandamme P."/>
        </authorList>
    </citation>
    <scope>NUCLEOTIDE SEQUENCE [LARGE SCALE GENOMIC DNA]</scope>
    <source>
        <strain evidence="8 9">LMG 1627</strain>
    </source>
</reference>
<evidence type="ECO:0000256" key="6">
    <source>
        <dbReference type="SAM" id="Phobius"/>
    </source>
</evidence>
<dbReference type="RefSeq" id="WP_173570014.1">
    <property type="nucleotide sequence ID" value="NZ_WOSY01000007.1"/>
</dbReference>
<feature type="transmembrane region" description="Helical" evidence="6">
    <location>
        <begin position="157"/>
        <end position="179"/>
    </location>
</feature>
<feature type="transmembrane region" description="Helical" evidence="6">
    <location>
        <begin position="94"/>
        <end position="115"/>
    </location>
</feature>
<evidence type="ECO:0000256" key="3">
    <source>
        <dbReference type="ARBA" id="ARBA00022692"/>
    </source>
</evidence>
<evidence type="ECO:0000256" key="2">
    <source>
        <dbReference type="ARBA" id="ARBA00007362"/>
    </source>
</evidence>
<feature type="domain" description="EamA" evidence="7">
    <location>
        <begin position="11"/>
        <end position="143"/>
    </location>
</feature>
<evidence type="ECO:0000313" key="9">
    <source>
        <dbReference type="Proteomes" id="UP000631653"/>
    </source>
</evidence>
<feature type="transmembrane region" description="Helical" evidence="6">
    <location>
        <begin position="42"/>
        <end position="59"/>
    </location>
</feature>
<dbReference type="InterPro" id="IPR037185">
    <property type="entry name" value="EmrE-like"/>
</dbReference>
<dbReference type="InterPro" id="IPR050638">
    <property type="entry name" value="AA-Vitamin_Transporters"/>
</dbReference>
<evidence type="ECO:0000256" key="1">
    <source>
        <dbReference type="ARBA" id="ARBA00004141"/>
    </source>
</evidence>
<evidence type="ECO:0000256" key="4">
    <source>
        <dbReference type="ARBA" id="ARBA00022989"/>
    </source>
</evidence>
<evidence type="ECO:0000313" key="8">
    <source>
        <dbReference type="EMBL" id="NHN88688.1"/>
    </source>
</evidence>
<evidence type="ECO:0000259" key="7">
    <source>
        <dbReference type="Pfam" id="PF00892"/>
    </source>
</evidence>
<feature type="transmembrane region" description="Helical" evidence="6">
    <location>
        <begin position="253"/>
        <end position="273"/>
    </location>
</feature>
<comment type="caution">
    <text evidence="8">The sequence shown here is derived from an EMBL/GenBank/DDBJ whole genome shotgun (WGS) entry which is preliminary data.</text>
</comment>
<comment type="similarity">
    <text evidence="2">Belongs to the EamA transporter family.</text>
</comment>
<feature type="domain" description="EamA" evidence="7">
    <location>
        <begin position="160"/>
        <end position="295"/>
    </location>
</feature>
<feature type="transmembrane region" description="Helical" evidence="6">
    <location>
        <begin position="218"/>
        <end position="241"/>
    </location>
</feature>
<dbReference type="EMBL" id="WOSY01000007">
    <property type="protein sequence ID" value="NHN88688.1"/>
    <property type="molecule type" value="Genomic_DNA"/>
</dbReference>
<accession>A0ABX0JZC7</accession>
<comment type="subcellular location">
    <subcellularLocation>
        <location evidence="1">Membrane</location>
        <topology evidence="1">Multi-pass membrane protein</topology>
    </subcellularLocation>
</comment>
<keyword evidence="9" id="KW-1185">Reference proteome</keyword>
<keyword evidence="5 6" id="KW-0472">Membrane</keyword>
<dbReference type="PANTHER" id="PTHR32322">
    <property type="entry name" value="INNER MEMBRANE TRANSPORTER"/>
    <property type="match status" value="1"/>
</dbReference>
<keyword evidence="4 6" id="KW-1133">Transmembrane helix</keyword>
<feature type="transmembrane region" description="Helical" evidence="6">
    <location>
        <begin position="279"/>
        <end position="300"/>
    </location>
</feature>
<protein>
    <submittedName>
        <fullName evidence="8">EamA family transporter</fullName>
    </submittedName>
</protein>
<organism evidence="8 9">
    <name type="scientific">Acetobacter conturbans</name>
    <dbReference type="NCBI Taxonomy" id="1737472"/>
    <lineage>
        <taxon>Bacteria</taxon>
        <taxon>Pseudomonadati</taxon>
        <taxon>Pseudomonadota</taxon>
        <taxon>Alphaproteobacteria</taxon>
        <taxon>Acetobacterales</taxon>
        <taxon>Acetobacteraceae</taxon>
        <taxon>Acetobacter</taxon>
    </lineage>
</organism>
<dbReference type="Proteomes" id="UP000631653">
    <property type="component" value="Unassembled WGS sequence"/>
</dbReference>
<feature type="transmembrane region" description="Helical" evidence="6">
    <location>
        <begin position="191"/>
        <end position="212"/>
    </location>
</feature>
<evidence type="ECO:0000256" key="5">
    <source>
        <dbReference type="ARBA" id="ARBA00023136"/>
    </source>
</evidence>
<dbReference type="SUPFAM" id="SSF103481">
    <property type="entry name" value="Multidrug resistance efflux transporter EmrE"/>
    <property type="match status" value="2"/>
</dbReference>
<keyword evidence="3 6" id="KW-0812">Transmembrane</keyword>
<feature type="transmembrane region" description="Helical" evidence="6">
    <location>
        <begin position="71"/>
        <end position="88"/>
    </location>
</feature>